<protein>
    <submittedName>
        <fullName evidence="1">Uncharacterized protein</fullName>
    </submittedName>
</protein>
<organism evidence="1">
    <name type="scientific">Arundo donax</name>
    <name type="common">Giant reed</name>
    <name type="synonym">Donax arundinaceus</name>
    <dbReference type="NCBI Taxonomy" id="35708"/>
    <lineage>
        <taxon>Eukaryota</taxon>
        <taxon>Viridiplantae</taxon>
        <taxon>Streptophyta</taxon>
        <taxon>Embryophyta</taxon>
        <taxon>Tracheophyta</taxon>
        <taxon>Spermatophyta</taxon>
        <taxon>Magnoliopsida</taxon>
        <taxon>Liliopsida</taxon>
        <taxon>Poales</taxon>
        <taxon>Poaceae</taxon>
        <taxon>PACMAD clade</taxon>
        <taxon>Arundinoideae</taxon>
        <taxon>Arundineae</taxon>
        <taxon>Arundo</taxon>
    </lineage>
</organism>
<reference evidence="1" key="2">
    <citation type="journal article" date="2015" name="Data Brief">
        <title>Shoot transcriptome of the giant reed, Arundo donax.</title>
        <authorList>
            <person name="Barrero R.A."/>
            <person name="Guerrero F.D."/>
            <person name="Moolhuijzen P."/>
            <person name="Goolsby J.A."/>
            <person name="Tidwell J."/>
            <person name="Bellgard S.E."/>
            <person name="Bellgard M.I."/>
        </authorList>
    </citation>
    <scope>NUCLEOTIDE SEQUENCE</scope>
    <source>
        <tissue evidence="1">Shoot tissue taken approximately 20 cm above the soil surface</tissue>
    </source>
</reference>
<accession>A0A0A9EEK7</accession>
<name>A0A0A9EEK7_ARUDO</name>
<proteinExistence type="predicted"/>
<dbReference type="AlphaFoldDB" id="A0A0A9EEK7"/>
<sequence>MFYLLLEHDKHQTVFLITQAAITFFCL</sequence>
<evidence type="ECO:0000313" key="1">
    <source>
        <dbReference type="EMBL" id="JAD99179.1"/>
    </source>
</evidence>
<reference evidence="1" key="1">
    <citation type="submission" date="2014-09" db="EMBL/GenBank/DDBJ databases">
        <authorList>
            <person name="Magalhaes I.L.F."/>
            <person name="Oliveira U."/>
            <person name="Santos F.R."/>
            <person name="Vidigal T.H.D.A."/>
            <person name="Brescovit A.D."/>
            <person name="Santos A.J."/>
        </authorList>
    </citation>
    <scope>NUCLEOTIDE SEQUENCE</scope>
    <source>
        <tissue evidence="1">Shoot tissue taken approximately 20 cm above the soil surface</tissue>
    </source>
</reference>
<dbReference type="EMBL" id="GBRH01198716">
    <property type="protein sequence ID" value="JAD99179.1"/>
    <property type="molecule type" value="Transcribed_RNA"/>
</dbReference>